<comment type="caution">
    <text evidence="2">The sequence shown here is derived from an EMBL/GenBank/DDBJ whole genome shotgun (WGS) entry which is preliminary data.</text>
</comment>
<reference evidence="2 3" key="1">
    <citation type="submission" date="2020-04" db="EMBL/GenBank/DDBJ databases">
        <title>Draft Whole-Genome sequence of Marichromatium bheemlicum DSM 18632, type strain.</title>
        <authorList>
            <person name="Kyndt J.A."/>
            <person name="Meyer T.E."/>
        </authorList>
    </citation>
    <scope>NUCLEOTIDE SEQUENCE [LARGE SCALE GENOMIC DNA]</scope>
    <source>
        <strain evidence="2 3">DSM 18632</strain>
    </source>
</reference>
<keyword evidence="1" id="KW-0812">Transmembrane</keyword>
<dbReference type="RefSeq" id="WP_168670579.1">
    <property type="nucleotide sequence ID" value="NZ_JAAXKX010000023.1"/>
</dbReference>
<evidence type="ECO:0000313" key="2">
    <source>
        <dbReference type="EMBL" id="NKN34246.1"/>
    </source>
</evidence>
<keyword evidence="3" id="KW-1185">Reference proteome</keyword>
<keyword evidence="1" id="KW-1133">Transmembrane helix</keyword>
<name>A0ABX1IAL6_9GAMM</name>
<gene>
    <name evidence="2" type="ORF">HF203_13545</name>
</gene>
<accession>A0ABX1IAL6</accession>
<dbReference type="Proteomes" id="UP000740754">
    <property type="component" value="Unassembled WGS sequence"/>
</dbReference>
<keyword evidence="1" id="KW-0472">Membrane</keyword>
<sequence length="53" mass="5345">MRDGSGRVAVWRAAGTVVAVGWSGAASAEPVAGLIEPAWLIGPLLLVVATFVV</sequence>
<feature type="transmembrane region" description="Helical" evidence="1">
    <location>
        <begin position="34"/>
        <end position="52"/>
    </location>
</feature>
<evidence type="ECO:0000256" key="1">
    <source>
        <dbReference type="SAM" id="Phobius"/>
    </source>
</evidence>
<evidence type="ECO:0000313" key="3">
    <source>
        <dbReference type="Proteomes" id="UP000740754"/>
    </source>
</evidence>
<protein>
    <submittedName>
        <fullName evidence="2">Uncharacterized protein</fullName>
    </submittedName>
</protein>
<organism evidence="2 3">
    <name type="scientific">Marichromatium bheemlicum</name>
    <dbReference type="NCBI Taxonomy" id="365339"/>
    <lineage>
        <taxon>Bacteria</taxon>
        <taxon>Pseudomonadati</taxon>
        <taxon>Pseudomonadota</taxon>
        <taxon>Gammaproteobacteria</taxon>
        <taxon>Chromatiales</taxon>
        <taxon>Chromatiaceae</taxon>
        <taxon>Marichromatium</taxon>
    </lineage>
</organism>
<feature type="transmembrane region" description="Helical" evidence="1">
    <location>
        <begin position="9"/>
        <end position="28"/>
    </location>
</feature>
<dbReference type="EMBL" id="JAAXKX010000023">
    <property type="protein sequence ID" value="NKN34246.1"/>
    <property type="molecule type" value="Genomic_DNA"/>
</dbReference>
<proteinExistence type="predicted"/>